<dbReference type="SMART" id="SM00450">
    <property type="entry name" value="RHOD"/>
    <property type="match status" value="1"/>
</dbReference>
<sequence>MTQIVIAFYKFVSLPDFAEKQRPLLAHCQQQGINGTIILAAEGINGTIAGSRQGIDSVLAFLQADPNLADLEYKQSYANSPPFKRLKVRLKKEIVTLALPEVDPNERVGTYVNPKDWNTLISDPEVTIIDTRNLYEVEIGSFKNAQNPQTESFRQFPGYVHRYLDPNQHKKIAMFCTGGIRCEKASSFMLSQGFEEVYQLQGGILRYLEEIPAAESLWQGECFVFDERIAVTHGLAAGSYDLCRSCGHPISEADKTKPQYQDGISCPYCFDKLTAEKIKRQKARQQQLNLAKQKHQNA</sequence>
<dbReference type="InterPro" id="IPR020936">
    <property type="entry name" value="TrhO"/>
</dbReference>
<dbReference type="Gene3D" id="3.30.70.100">
    <property type="match status" value="1"/>
</dbReference>
<dbReference type="PANTHER" id="PTHR43268:SF3">
    <property type="entry name" value="RHODANESE-LIKE DOMAIN-CONTAINING PROTEIN 7-RELATED"/>
    <property type="match status" value="1"/>
</dbReference>
<keyword evidence="1" id="KW-0819">tRNA processing</keyword>
<comment type="function">
    <text evidence="1">Catalyzes oxygen-dependent 5-hydroxyuridine (ho5U) modification at position 34 in tRNAs.</text>
</comment>
<dbReference type="GO" id="GO:0006400">
    <property type="term" value="P:tRNA modification"/>
    <property type="evidence" value="ECO:0007669"/>
    <property type="project" value="UniProtKB-UniRule"/>
</dbReference>
<proteinExistence type="inferred from homology"/>
<dbReference type="Pfam" id="PF17773">
    <property type="entry name" value="UPF0176_N"/>
    <property type="match status" value="1"/>
</dbReference>
<dbReference type="GO" id="GO:0016705">
    <property type="term" value="F:oxidoreductase activity, acting on paired donors, with incorporation or reduction of molecular oxygen"/>
    <property type="evidence" value="ECO:0007669"/>
    <property type="project" value="UniProtKB-UniRule"/>
</dbReference>
<dbReference type="HAMAP" id="MF_00469">
    <property type="entry name" value="TrhO"/>
    <property type="match status" value="1"/>
</dbReference>
<keyword evidence="3" id="KW-0808">Transferase</keyword>
<evidence type="ECO:0000256" key="1">
    <source>
        <dbReference type="HAMAP-Rule" id="MF_00469"/>
    </source>
</evidence>
<dbReference type="InterPro" id="IPR001763">
    <property type="entry name" value="Rhodanese-like_dom"/>
</dbReference>
<dbReference type="AlphaFoldDB" id="A0A6B3NBH1"/>
<dbReference type="InterPro" id="IPR036873">
    <property type="entry name" value="Rhodanese-like_dom_sf"/>
</dbReference>
<dbReference type="Gene3D" id="3.40.250.10">
    <property type="entry name" value="Rhodanese-like domain"/>
    <property type="match status" value="1"/>
</dbReference>
<name>A0A6B3NBH1_9CYAN</name>
<dbReference type="InterPro" id="IPR040503">
    <property type="entry name" value="TRHO_N"/>
</dbReference>
<accession>A0A6B3NBH1</accession>
<keyword evidence="1" id="KW-0560">Oxidoreductase</keyword>
<gene>
    <name evidence="1" type="primary">trhO</name>
    <name evidence="3" type="ORF">F6J89_23330</name>
</gene>
<dbReference type="CDD" id="cd01518">
    <property type="entry name" value="RHOD_YceA"/>
    <property type="match status" value="1"/>
</dbReference>
<comment type="catalytic activity">
    <reaction evidence="1">
        <text>uridine(34) in tRNA + AH2 + O2 = 5-hydroxyuridine(34) in tRNA + A + H2O</text>
        <dbReference type="Rhea" id="RHEA:64224"/>
        <dbReference type="Rhea" id="RHEA-COMP:11727"/>
        <dbReference type="Rhea" id="RHEA-COMP:13381"/>
        <dbReference type="ChEBI" id="CHEBI:13193"/>
        <dbReference type="ChEBI" id="CHEBI:15377"/>
        <dbReference type="ChEBI" id="CHEBI:15379"/>
        <dbReference type="ChEBI" id="CHEBI:17499"/>
        <dbReference type="ChEBI" id="CHEBI:65315"/>
        <dbReference type="ChEBI" id="CHEBI:136877"/>
    </reaction>
</comment>
<dbReference type="GO" id="GO:0016740">
    <property type="term" value="F:transferase activity"/>
    <property type="evidence" value="ECO:0007669"/>
    <property type="project" value="UniProtKB-KW"/>
</dbReference>
<dbReference type="PANTHER" id="PTHR43268">
    <property type="entry name" value="THIOSULFATE SULFURTRANSFERASE/RHODANESE-LIKE DOMAIN-CONTAINING PROTEIN 2"/>
    <property type="match status" value="1"/>
</dbReference>
<organism evidence="3">
    <name type="scientific">Symploca sp. SIO1C4</name>
    <dbReference type="NCBI Taxonomy" id="2607765"/>
    <lineage>
        <taxon>Bacteria</taxon>
        <taxon>Bacillati</taxon>
        <taxon>Cyanobacteriota</taxon>
        <taxon>Cyanophyceae</taxon>
        <taxon>Coleofasciculales</taxon>
        <taxon>Coleofasciculaceae</taxon>
        <taxon>Symploca</taxon>
    </lineage>
</organism>
<dbReference type="NCBIfam" id="NF001136">
    <property type="entry name" value="PRK00142.1-4"/>
    <property type="match status" value="1"/>
</dbReference>
<dbReference type="Pfam" id="PF00581">
    <property type="entry name" value="Rhodanese"/>
    <property type="match status" value="1"/>
</dbReference>
<dbReference type="SUPFAM" id="SSF52821">
    <property type="entry name" value="Rhodanese/Cell cycle control phosphatase"/>
    <property type="match status" value="1"/>
</dbReference>
<protein>
    <recommendedName>
        <fullName evidence="1">tRNA uridine(34) hydroxylase</fullName>
        <ecNumber evidence="1">1.14.-.-</ecNumber>
    </recommendedName>
    <alternativeName>
        <fullName evidence="1">tRNA hydroxylation protein O</fullName>
    </alternativeName>
</protein>
<dbReference type="EC" id="1.14.-.-" evidence="1"/>
<dbReference type="EMBL" id="JAAHFQ010000565">
    <property type="protein sequence ID" value="NER30469.1"/>
    <property type="molecule type" value="Genomic_DNA"/>
</dbReference>
<reference evidence="3" key="1">
    <citation type="submission" date="2019-11" db="EMBL/GenBank/DDBJ databases">
        <title>Genomic insights into an expanded diversity of filamentous marine cyanobacteria reveals the extraordinary biosynthetic potential of Moorea and Okeania.</title>
        <authorList>
            <person name="Ferreira Leao T."/>
            <person name="Wang M."/>
            <person name="Moss N."/>
            <person name="Da Silva R."/>
            <person name="Sanders J."/>
            <person name="Nurk S."/>
            <person name="Gurevich A."/>
            <person name="Humphrey G."/>
            <person name="Reher R."/>
            <person name="Zhu Q."/>
            <person name="Belda-Ferre P."/>
            <person name="Glukhov E."/>
            <person name="Rex R."/>
            <person name="Dorrestein P.C."/>
            <person name="Knight R."/>
            <person name="Pevzner P."/>
            <person name="Gerwick W.H."/>
            <person name="Gerwick L."/>
        </authorList>
    </citation>
    <scope>NUCLEOTIDE SEQUENCE</scope>
    <source>
        <strain evidence="3">SIO1C4</strain>
    </source>
</reference>
<evidence type="ECO:0000313" key="3">
    <source>
        <dbReference type="EMBL" id="NER30469.1"/>
    </source>
</evidence>
<feature type="domain" description="Rhodanese" evidence="2">
    <location>
        <begin position="122"/>
        <end position="216"/>
    </location>
</feature>
<comment type="caution">
    <text evidence="3">The sequence shown here is derived from an EMBL/GenBank/DDBJ whole genome shotgun (WGS) entry which is preliminary data.</text>
</comment>
<comment type="similarity">
    <text evidence="1">Belongs to the TrhO family.</text>
</comment>
<dbReference type="PROSITE" id="PS50206">
    <property type="entry name" value="RHODANESE_3"/>
    <property type="match status" value="1"/>
</dbReference>
<evidence type="ECO:0000259" key="2">
    <source>
        <dbReference type="PROSITE" id="PS50206"/>
    </source>
</evidence>